<dbReference type="FunCoup" id="A0A317XIG7">
    <property type="interactions" value="102"/>
</dbReference>
<evidence type="ECO:0000256" key="3">
    <source>
        <dbReference type="ARBA" id="ARBA00010258"/>
    </source>
</evidence>
<dbReference type="InterPro" id="IPR036388">
    <property type="entry name" value="WH-like_DNA-bd_sf"/>
</dbReference>
<feature type="compositionally biased region" description="Basic and acidic residues" evidence="14">
    <location>
        <begin position="307"/>
        <end position="322"/>
    </location>
</feature>
<keyword evidence="7 13" id="KW-0863">Zinc-finger</keyword>
<protein>
    <recommendedName>
        <fullName evidence="13">Non-structural maintenance of chromosomes element 1 homolog</fullName>
        <ecNumber evidence="13">2.3.2.27</ecNumber>
    </recommendedName>
</protein>
<proteinExistence type="inferred from homology"/>
<evidence type="ECO:0000256" key="6">
    <source>
        <dbReference type="ARBA" id="ARBA00022763"/>
    </source>
</evidence>
<dbReference type="GO" id="GO:0005634">
    <property type="term" value="C:nucleus"/>
    <property type="evidence" value="ECO:0007669"/>
    <property type="project" value="UniProtKB-SubCell"/>
</dbReference>
<keyword evidence="8 13" id="KW-0833">Ubl conjugation pathway</keyword>
<sequence length="322" mass="36755">MSSDQQKTLARVSWMQSMMSRRMCSVSFARALYERCCSIAQVEYSPAAFEDMLAAQGRYLTLMDLEIRTFRDQADGTPIMALVNTKADKLIESATRYSATEIAYIKKLVEEIIRARKEAFSIQSLEAVRLGSKLRSTISRDATEELLRNLVQHQWIQLSQDGIYSLSSRSLLELRQYLHNEFDEHIVSCTHCKDPVTLGLACHYSPTRCGARYHYHCARDVFGSAVDSNDDLDRKAGFPCLVCSRRWSSRPIGPKVWSSSYNHADAIDWNSQSSNPANHHNDHTEDQSDDQDQLNGQQDDIDDPEESHDSDQRDIKPRPLRV</sequence>
<reference evidence="15 16" key="1">
    <citation type="journal article" date="2018" name="Mol. Biol. Evol.">
        <title>Broad Genomic Sampling Reveals a Smut Pathogenic Ancestry of the Fungal Clade Ustilaginomycotina.</title>
        <authorList>
            <person name="Kijpornyongpan T."/>
            <person name="Mondo S.J."/>
            <person name="Barry K."/>
            <person name="Sandor L."/>
            <person name="Lee J."/>
            <person name="Lipzen A."/>
            <person name="Pangilinan J."/>
            <person name="LaButti K."/>
            <person name="Hainaut M."/>
            <person name="Henrissat B."/>
            <person name="Grigoriev I.V."/>
            <person name="Spatafora J.W."/>
            <person name="Aime M.C."/>
        </authorList>
    </citation>
    <scope>NUCLEOTIDE SEQUENCE [LARGE SCALE GENOMIC DNA]</scope>
    <source>
        <strain evidence="15 16">MCA 3645</strain>
    </source>
</reference>
<keyword evidence="4 13" id="KW-0808">Transferase</keyword>
<dbReference type="GO" id="GO:0061630">
    <property type="term" value="F:ubiquitin protein ligase activity"/>
    <property type="evidence" value="ECO:0007669"/>
    <property type="project" value="UniProtKB-EC"/>
</dbReference>
<dbReference type="InterPro" id="IPR013083">
    <property type="entry name" value="Znf_RING/FYVE/PHD"/>
</dbReference>
<dbReference type="FunFam" id="1.10.10.10:FF:000270">
    <property type="entry name" value="Non-structural maintenance of chromosomes element 1 homolog"/>
    <property type="match status" value="1"/>
</dbReference>
<evidence type="ECO:0000256" key="13">
    <source>
        <dbReference type="RuleBase" id="RU368018"/>
    </source>
</evidence>
<dbReference type="AlphaFoldDB" id="A0A317XIG7"/>
<evidence type="ECO:0000256" key="8">
    <source>
        <dbReference type="ARBA" id="ARBA00022786"/>
    </source>
</evidence>
<comment type="function">
    <text evidence="13">Acts in a DNA repair pathway for removal of UV-induced DNA damage that is distinct from classical nucleotide excision repair and in repair of ionizing radiation damage. Functions in homologous recombination repair of DNA double strand breaks and in recovery of stalled replication forks.</text>
</comment>
<dbReference type="Proteomes" id="UP000246740">
    <property type="component" value="Unassembled WGS sequence"/>
</dbReference>
<feature type="compositionally biased region" description="Polar residues" evidence="14">
    <location>
        <begin position="269"/>
        <end position="278"/>
    </location>
</feature>
<dbReference type="Gene3D" id="3.30.40.10">
    <property type="entry name" value="Zinc/RING finger domain, C3HC4 (zinc finger)"/>
    <property type="match status" value="1"/>
</dbReference>
<evidence type="ECO:0000313" key="16">
    <source>
        <dbReference type="Proteomes" id="UP000246740"/>
    </source>
</evidence>
<keyword evidence="11 13" id="KW-0234">DNA repair</keyword>
<feature type="region of interest" description="Disordered" evidence="14">
    <location>
        <begin position="268"/>
        <end position="322"/>
    </location>
</feature>
<keyword evidence="6 13" id="KW-0227">DNA damage</keyword>
<dbReference type="OrthoDB" id="185455at2759"/>
<accession>A0A317XIG7</accession>
<dbReference type="STRING" id="1882483.A0A317XIG7"/>
<evidence type="ECO:0000256" key="11">
    <source>
        <dbReference type="ARBA" id="ARBA00023204"/>
    </source>
</evidence>
<keyword evidence="10 13" id="KW-0233">DNA recombination</keyword>
<evidence type="ECO:0000256" key="4">
    <source>
        <dbReference type="ARBA" id="ARBA00022679"/>
    </source>
</evidence>
<dbReference type="Pfam" id="PF07574">
    <property type="entry name" value="SMC_Nse1"/>
    <property type="match status" value="1"/>
</dbReference>
<organism evidence="15 16">
    <name type="scientific">Testicularia cyperi</name>
    <dbReference type="NCBI Taxonomy" id="1882483"/>
    <lineage>
        <taxon>Eukaryota</taxon>
        <taxon>Fungi</taxon>
        <taxon>Dikarya</taxon>
        <taxon>Basidiomycota</taxon>
        <taxon>Ustilaginomycotina</taxon>
        <taxon>Ustilaginomycetes</taxon>
        <taxon>Ustilaginales</taxon>
        <taxon>Anthracoideaceae</taxon>
        <taxon>Testicularia</taxon>
    </lineage>
</organism>
<dbReference type="PANTHER" id="PTHR20973:SF0">
    <property type="entry name" value="NON-STRUCTURAL MAINTENANCE OF CHROMOSOMES ELEMENT 1 HOMOLOG"/>
    <property type="match status" value="1"/>
</dbReference>
<comment type="catalytic activity">
    <reaction evidence="1 13">
        <text>S-ubiquitinyl-[E2 ubiquitin-conjugating enzyme]-L-cysteine + [acceptor protein]-L-lysine = [E2 ubiquitin-conjugating enzyme]-L-cysteine + N(6)-ubiquitinyl-[acceptor protein]-L-lysine.</text>
        <dbReference type="EC" id="2.3.2.27"/>
    </reaction>
</comment>
<dbReference type="Gene3D" id="3.90.1150.220">
    <property type="match status" value="1"/>
</dbReference>
<comment type="subcellular location">
    <subcellularLocation>
        <location evidence="2 13">Nucleus</location>
    </subcellularLocation>
</comment>
<evidence type="ECO:0000256" key="12">
    <source>
        <dbReference type="ARBA" id="ARBA00023242"/>
    </source>
</evidence>
<gene>
    <name evidence="15" type="ORF">BCV70DRAFT_202279</name>
</gene>
<comment type="similarity">
    <text evidence="3 13">Belongs to the NSE1 family.</text>
</comment>
<evidence type="ECO:0000256" key="5">
    <source>
        <dbReference type="ARBA" id="ARBA00022723"/>
    </source>
</evidence>
<comment type="subunit">
    <text evidence="13">Component of the Smc5-Smc6 complex.</text>
</comment>
<dbReference type="PANTHER" id="PTHR20973">
    <property type="entry name" value="NON-SMC ELEMENT 1-RELATED"/>
    <property type="match status" value="1"/>
</dbReference>
<keyword evidence="16" id="KW-1185">Reference proteome</keyword>
<keyword evidence="12 13" id="KW-0539">Nucleus</keyword>
<evidence type="ECO:0000256" key="9">
    <source>
        <dbReference type="ARBA" id="ARBA00022833"/>
    </source>
</evidence>
<dbReference type="GO" id="GO:0030915">
    <property type="term" value="C:Smc5-Smc6 complex"/>
    <property type="evidence" value="ECO:0007669"/>
    <property type="project" value="UniProtKB-UniRule"/>
</dbReference>
<keyword evidence="5 13" id="KW-0479">Metal-binding</keyword>
<evidence type="ECO:0000256" key="7">
    <source>
        <dbReference type="ARBA" id="ARBA00022771"/>
    </source>
</evidence>
<name>A0A317XIG7_9BASI</name>
<evidence type="ECO:0000256" key="2">
    <source>
        <dbReference type="ARBA" id="ARBA00004123"/>
    </source>
</evidence>
<dbReference type="Gene3D" id="1.10.10.10">
    <property type="entry name" value="Winged helix-like DNA-binding domain superfamily/Winged helix DNA-binding domain"/>
    <property type="match status" value="1"/>
</dbReference>
<dbReference type="InParanoid" id="A0A317XIG7"/>
<evidence type="ECO:0000256" key="10">
    <source>
        <dbReference type="ARBA" id="ARBA00023172"/>
    </source>
</evidence>
<keyword evidence="9 13" id="KW-0862">Zinc</keyword>
<dbReference type="InterPro" id="IPR011513">
    <property type="entry name" value="Nse1"/>
</dbReference>
<dbReference type="EMBL" id="KZ819200">
    <property type="protein sequence ID" value="PWY98103.1"/>
    <property type="molecule type" value="Genomic_DNA"/>
</dbReference>
<dbReference type="GO" id="GO:0008270">
    <property type="term" value="F:zinc ion binding"/>
    <property type="evidence" value="ECO:0007669"/>
    <property type="project" value="UniProtKB-KW"/>
</dbReference>
<dbReference type="GO" id="GO:0000724">
    <property type="term" value="P:double-strand break repair via homologous recombination"/>
    <property type="evidence" value="ECO:0007669"/>
    <property type="project" value="TreeGrafter"/>
</dbReference>
<evidence type="ECO:0000256" key="1">
    <source>
        <dbReference type="ARBA" id="ARBA00000900"/>
    </source>
</evidence>
<dbReference type="EC" id="2.3.2.27" evidence="13"/>
<evidence type="ECO:0000256" key="14">
    <source>
        <dbReference type="SAM" id="MobiDB-lite"/>
    </source>
</evidence>
<evidence type="ECO:0000313" key="15">
    <source>
        <dbReference type="EMBL" id="PWY98103.1"/>
    </source>
</evidence>